<feature type="compositionally biased region" description="Gly residues" evidence="1">
    <location>
        <begin position="445"/>
        <end position="467"/>
    </location>
</feature>
<dbReference type="RefSeq" id="WP_046583000.1">
    <property type="nucleotide sequence ID" value="NZ_LAVA02000030.1"/>
</dbReference>
<keyword evidence="2" id="KW-0472">Membrane</keyword>
<feature type="signal peptide" evidence="3">
    <location>
        <begin position="1"/>
        <end position="28"/>
    </location>
</feature>
<name>A0A1J4NYQ3_9ACTN</name>
<dbReference type="STRING" id="1428628.WN71_014335"/>
<dbReference type="InterPro" id="IPR007331">
    <property type="entry name" value="Htaa"/>
</dbReference>
<feature type="domain" description="Htaa" evidence="4">
    <location>
        <begin position="43"/>
        <end position="183"/>
    </location>
</feature>
<evidence type="ECO:0000256" key="3">
    <source>
        <dbReference type="SAM" id="SignalP"/>
    </source>
</evidence>
<feature type="region of interest" description="Disordered" evidence="1">
    <location>
        <begin position="184"/>
        <end position="269"/>
    </location>
</feature>
<feature type="compositionally biased region" description="Polar residues" evidence="1">
    <location>
        <begin position="184"/>
        <end position="208"/>
    </location>
</feature>
<dbReference type="EMBL" id="LAVA02000030">
    <property type="protein sequence ID" value="OIJ67186.1"/>
    <property type="molecule type" value="Genomic_DNA"/>
</dbReference>
<gene>
    <name evidence="5" type="ORF">WN71_014335</name>
</gene>
<dbReference type="Proteomes" id="UP000034196">
    <property type="component" value="Unassembled WGS sequence"/>
</dbReference>
<feature type="chain" id="PRO_5038770392" description="Htaa domain-containing protein" evidence="3">
    <location>
        <begin position="29"/>
        <end position="514"/>
    </location>
</feature>
<dbReference type="InterPro" id="IPR006311">
    <property type="entry name" value="TAT_signal"/>
</dbReference>
<reference evidence="5" key="1">
    <citation type="submission" date="2016-10" db="EMBL/GenBank/DDBJ databases">
        <title>Genome sequence of Streptomyces mangrovisoli MUSC 149.</title>
        <authorList>
            <person name="Lee L.-H."/>
            <person name="Ser H.-L."/>
        </authorList>
    </citation>
    <scope>NUCLEOTIDE SEQUENCE [LARGE SCALE GENOMIC DNA]</scope>
    <source>
        <strain evidence="5">MUSC 149</strain>
    </source>
</reference>
<accession>A0A1J4NYQ3</accession>
<organism evidence="5 6">
    <name type="scientific">Streptomyces mangrovisoli</name>
    <dbReference type="NCBI Taxonomy" id="1428628"/>
    <lineage>
        <taxon>Bacteria</taxon>
        <taxon>Bacillati</taxon>
        <taxon>Actinomycetota</taxon>
        <taxon>Actinomycetes</taxon>
        <taxon>Kitasatosporales</taxon>
        <taxon>Streptomycetaceae</taxon>
        <taxon>Streptomyces</taxon>
    </lineage>
</organism>
<proteinExistence type="predicted"/>
<dbReference type="PROSITE" id="PS51318">
    <property type="entry name" value="TAT"/>
    <property type="match status" value="1"/>
</dbReference>
<evidence type="ECO:0000259" key="4">
    <source>
        <dbReference type="Pfam" id="PF04213"/>
    </source>
</evidence>
<evidence type="ECO:0000313" key="5">
    <source>
        <dbReference type="EMBL" id="OIJ67186.1"/>
    </source>
</evidence>
<keyword evidence="6" id="KW-1185">Reference proteome</keyword>
<sequence length="514" mass="49937">MPTSPQRRLALTAAVAVTLTAGALTATAATTASAAEIPLSGYELTWGIKQSYRTYVTTYAAGTFTPSGGATQAAGNGAFTFSGGTGGYDSDAHTVSLAFQGALKIASQLHGFELTLSDVTFDSKDAEITADVTSNGTTTDDVPLATVTVTRDMVDMATTLTTQAADVFGSSGYAGAAGDPLTVVQTETPSASPGDTTPAPTGSDSPGESASPTDSASATDSASPTDPASPTDSASGGTSPSASPTATGTDPSPSGSQTAAPSHGDIADGTLGWGVKESFRTYVVGPVANGVITVSGGARQAADNGPFTFTDATGSYDTEAGTLSAAFEGAVTFRGHESDGVYALDLTLADLRATLDDGTGTLTADVTSLGRTTKDVVLADLKASSPGLTAQDDVITVDDITATLTEAGAQAFSGYYTAGTALDPVDLSVALTDDATLPSGDGDSDGGTDGTSGASDGGSGTASGGVTGSTTGGLGSLASTGAGVPAGALGAAAAATVVAGAGVVLAARRRRTQG</sequence>
<dbReference type="OrthoDB" id="7210788at2"/>
<dbReference type="Pfam" id="PF04213">
    <property type="entry name" value="HtaA"/>
    <property type="match status" value="2"/>
</dbReference>
<feature type="domain" description="Htaa" evidence="4">
    <location>
        <begin position="268"/>
        <end position="428"/>
    </location>
</feature>
<evidence type="ECO:0000313" key="6">
    <source>
        <dbReference type="Proteomes" id="UP000034196"/>
    </source>
</evidence>
<feature type="region of interest" description="Disordered" evidence="1">
    <location>
        <begin position="433"/>
        <end position="467"/>
    </location>
</feature>
<dbReference type="AlphaFoldDB" id="A0A1J4NYQ3"/>
<evidence type="ECO:0000256" key="2">
    <source>
        <dbReference type="SAM" id="Phobius"/>
    </source>
</evidence>
<feature type="compositionally biased region" description="Low complexity" evidence="1">
    <location>
        <begin position="209"/>
        <end position="256"/>
    </location>
</feature>
<keyword evidence="3" id="KW-0732">Signal</keyword>
<comment type="caution">
    <text evidence="5">The sequence shown here is derived from an EMBL/GenBank/DDBJ whole genome shotgun (WGS) entry which is preliminary data.</text>
</comment>
<keyword evidence="2" id="KW-0812">Transmembrane</keyword>
<protein>
    <recommendedName>
        <fullName evidence="4">Htaa domain-containing protein</fullName>
    </recommendedName>
</protein>
<keyword evidence="2" id="KW-1133">Transmembrane helix</keyword>
<feature type="transmembrane region" description="Helical" evidence="2">
    <location>
        <begin position="486"/>
        <end position="507"/>
    </location>
</feature>
<evidence type="ECO:0000256" key="1">
    <source>
        <dbReference type="SAM" id="MobiDB-lite"/>
    </source>
</evidence>